<sequence>MFDSPFDAVDFAGMRLRNRFALAPMTRVSAEANGRANEAMVDHYVRYAKGGFGLLITEGIYPDQAASQGYEHQPGLADALQTESWVPIVKAVHAADSKIIAQIMHAGAQLQYNRYVEQPIGLSEQTPVATPLGLYGDQEAWYEPKPMTETDFDQVMNGFLGAIRNAQAAGFDGVELHGANGYLLHEMLSTYFNTREDKFGGSLEKRAKFILDLVKSAREMVDDDFVIGIRLSQITITDQDYQWPEGEQGFRWLVESLAEAGIDFIHTTDISVDRVALRDSDKSLAQVVREAGVALIVNGGINEDNIEQIAEAYPDALMALGKAALADPAFVRKVQGEEPVEQLDFAMLQPIANVENEMRWRAEQKDA</sequence>
<evidence type="ECO:0000313" key="2">
    <source>
        <dbReference type="EMBL" id="KFZ28798.1"/>
    </source>
</evidence>
<evidence type="ECO:0000313" key="3">
    <source>
        <dbReference type="Proteomes" id="UP000053718"/>
    </source>
</evidence>
<dbReference type="Pfam" id="PF00724">
    <property type="entry name" value="Oxidored_FMN"/>
    <property type="match status" value="1"/>
</dbReference>
<dbReference type="InterPro" id="IPR013785">
    <property type="entry name" value="Aldolase_TIM"/>
</dbReference>
<feature type="domain" description="NADH:flavin oxidoreductase/NADH oxidase N-terminal" evidence="1">
    <location>
        <begin position="6"/>
        <end position="337"/>
    </location>
</feature>
<comment type="caution">
    <text evidence="2">The sequence shown here is derived from an EMBL/GenBank/DDBJ whole genome shotgun (WGS) entry which is preliminary data.</text>
</comment>
<gene>
    <name evidence="2" type="ORF">IDAT_06230</name>
</gene>
<dbReference type="eggNOG" id="COG1902">
    <property type="taxonomic scope" value="Bacteria"/>
</dbReference>
<dbReference type="STRING" id="1517416.IDAT_06230"/>
<proteinExistence type="predicted"/>
<dbReference type="GO" id="GO:0010181">
    <property type="term" value="F:FMN binding"/>
    <property type="evidence" value="ECO:0007669"/>
    <property type="project" value="InterPro"/>
</dbReference>
<dbReference type="GO" id="GO:0016491">
    <property type="term" value="F:oxidoreductase activity"/>
    <property type="evidence" value="ECO:0007669"/>
    <property type="project" value="InterPro"/>
</dbReference>
<dbReference type="PANTHER" id="PTHR22893">
    <property type="entry name" value="NADH OXIDOREDUCTASE-RELATED"/>
    <property type="match status" value="1"/>
</dbReference>
<protein>
    <submittedName>
        <fullName evidence="2">NADH:flavin oxidoreductase</fullName>
    </submittedName>
</protein>
<dbReference type="InterPro" id="IPR045247">
    <property type="entry name" value="Oye-like"/>
</dbReference>
<dbReference type="RefSeq" id="WP_034731976.1">
    <property type="nucleotide sequence ID" value="NZ_JPIN01000006.1"/>
</dbReference>
<dbReference type="PANTHER" id="PTHR22893:SF91">
    <property type="entry name" value="NADPH DEHYDROGENASE 2-RELATED"/>
    <property type="match status" value="1"/>
</dbReference>
<dbReference type="InterPro" id="IPR001155">
    <property type="entry name" value="OxRdtase_FMN_N"/>
</dbReference>
<organism evidence="2 3">
    <name type="scientific">Pseudidiomarina atlantica</name>
    <dbReference type="NCBI Taxonomy" id="1517416"/>
    <lineage>
        <taxon>Bacteria</taxon>
        <taxon>Pseudomonadati</taxon>
        <taxon>Pseudomonadota</taxon>
        <taxon>Gammaproteobacteria</taxon>
        <taxon>Alteromonadales</taxon>
        <taxon>Idiomarinaceae</taxon>
        <taxon>Pseudidiomarina</taxon>
    </lineage>
</organism>
<name>A0A094L2E9_9GAMM</name>
<dbReference type="Proteomes" id="UP000053718">
    <property type="component" value="Unassembled WGS sequence"/>
</dbReference>
<dbReference type="CDD" id="cd02803">
    <property type="entry name" value="OYE_like_FMN_family"/>
    <property type="match status" value="1"/>
</dbReference>
<dbReference type="AlphaFoldDB" id="A0A094L2E9"/>
<dbReference type="EMBL" id="JPIN01000006">
    <property type="protein sequence ID" value="KFZ28798.1"/>
    <property type="molecule type" value="Genomic_DNA"/>
</dbReference>
<dbReference type="SUPFAM" id="SSF51395">
    <property type="entry name" value="FMN-linked oxidoreductases"/>
    <property type="match status" value="1"/>
</dbReference>
<dbReference type="Gene3D" id="3.20.20.70">
    <property type="entry name" value="Aldolase class I"/>
    <property type="match status" value="1"/>
</dbReference>
<reference evidence="2 3" key="1">
    <citation type="submission" date="2014-06" db="EMBL/GenBank/DDBJ databases">
        <title>Draft genome sequence of Idiomarina sp. MCCC 1A10513.</title>
        <authorList>
            <person name="Du J."/>
            <person name="Lai Q."/>
            <person name="Shao Z."/>
        </authorList>
    </citation>
    <scope>NUCLEOTIDE SEQUENCE [LARGE SCALE GENOMIC DNA]</scope>
    <source>
        <strain evidence="2 3">MCCC 1A10513</strain>
    </source>
</reference>
<dbReference type="OrthoDB" id="8523426at2"/>
<accession>A0A094L2E9</accession>
<evidence type="ECO:0000259" key="1">
    <source>
        <dbReference type="Pfam" id="PF00724"/>
    </source>
</evidence>
<keyword evidence="3" id="KW-1185">Reference proteome</keyword>